<name>A0ABS5CFR3_9BACL</name>
<evidence type="ECO:0000256" key="1">
    <source>
        <dbReference type="PROSITE-ProRule" id="PRU00409"/>
    </source>
</evidence>
<feature type="domain" description="ATP-grasp" evidence="2">
    <location>
        <begin position="111"/>
        <end position="341"/>
    </location>
</feature>
<sequence length="346" mass="40075">MESQPLVGILVTERINRKSILKLYQRYDKMNVKLFAFTPADIDWEQQRIHGLSLNKGLWKQGVFPFPHVVYNRSFNKKTITIQRLENVIGTNKCFNTINFFNKWDLYNLLKQSPLSPYVPDTYLYNDASVSELIEKYKIVYIKPTYGFKGKSVYRLEQTTTGDTHISLNALAPKYICRANENIAQKLDELLGSENYMVQQGVSIRQLNNRYCDIRVLVQKDIRGEWTVSTIACRVAYQDYFNTSVCEFIYDAAEIFHLLFSPEKTNEMLHSLHDISAAAAQTAEAHMGSLGELSVDFALDDAGKLWIIELNGKPQKSMFNDLRWFKDKGIIYSRPLEYAYYLARSD</sequence>
<keyword evidence="4" id="KW-1185">Reference proteome</keyword>
<keyword evidence="1" id="KW-0547">Nucleotide-binding</keyword>
<gene>
    <name evidence="3" type="ORF">I8J30_18380</name>
</gene>
<proteinExistence type="predicted"/>
<comment type="caution">
    <text evidence="3">The sequence shown here is derived from an EMBL/GenBank/DDBJ whole genome shotgun (WGS) entry which is preliminary data.</text>
</comment>
<keyword evidence="1" id="KW-0067">ATP-binding</keyword>
<dbReference type="RefSeq" id="WP_210660476.1">
    <property type="nucleotide sequence ID" value="NZ_JAGKSP010000007.1"/>
</dbReference>
<dbReference type="Pfam" id="PF14398">
    <property type="entry name" value="ATPgrasp_YheCD"/>
    <property type="match status" value="1"/>
</dbReference>
<dbReference type="InterPro" id="IPR026838">
    <property type="entry name" value="YheC/D"/>
</dbReference>
<evidence type="ECO:0000259" key="2">
    <source>
        <dbReference type="PROSITE" id="PS50975"/>
    </source>
</evidence>
<evidence type="ECO:0000313" key="3">
    <source>
        <dbReference type="EMBL" id="MBP3964689.1"/>
    </source>
</evidence>
<dbReference type="Gene3D" id="3.30.470.20">
    <property type="entry name" value="ATP-grasp fold, B domain"/>
    <property type="match status" value="1"/>
</dbReference>
<reference evidence="3 4" key="1">
    <citation type="submission" date="2021-04" db="EMBL/GenBank/DDBJ databases">
        <title>Paenibacillus sp. DLE-14 whole genome sequence.</title>
        <authorList>
            <person name="Ham Y.J."/>
        </authorList>
    </citation>
    <scope>NUCLEOTIDE SEQUENCE [LARGE SCALE GENOMIC DNA]</scope>
    <source>
        <strain evidence="3 4">DLE-14</strain>
    </source>
</reference>
<dbReference type="InterPro" id="IPR011761">
    <property type="entry name" value="ATP-grasp"/>
</dbReference>
<evidence type="ECO:0000313" key="4">
    <source>
        <dbReference type="Proteomes" id="UP000673394"/>
    </source>
</evidence>
<accession>A0ABS5CFR3</accession>
<dbReference type="PROSITE" id="PS50975">
    <property type="entry name" value="ATP_GRASP"/>
    <property type="match status" value="1"/>
</dbReference>
<dbReference type="EMBL" id="JAGKSP010000007">
    <property type="protein sequence ID" value="MBP3964689.1"/>
    <property type="molecule type" value="Genomic_DNA"/>
</dbReference>
<dbReference type="SUPFAM" id="SSF56059">
    <property type="entry name" value="Glutathione synthetase ATP-binding domain-like"/>
    <property type="match status" value="1"/>
</dbReference>
<protein>
    <submittedName>
        <fullName evidence="3">YheC/YheD family protein</fullName>
    </submittedName>
</protein>
<organism evidence="3 4">
    <name type="scientific">Paenibacillus lignilyticus</name>
    <dbReference type="NCBI Taxonomy" id="1172615"/>
    <lineage>
        <taxon>Bacteria</taxon>
        <taxon>Bacillati</taxon>
        <taxon>Bacillota</taxon>
        <taxon>Bacilli</taxon>
        <taxon>Bacillales</taxon>
        <taxon>Paenibacillaceae</taxon>
        <taxon>Paenibacillus</taxon>
    </lineage>
</organism>
<dbReference type="Proteomes" id="UP000673394">
    <property type="component" value="Unassembled WGS sequence"/>
</dbReference>